<dbReference type="EMBL" id="LZLC01000051">
    <property type="protein sequence ID" value="OBJ44848.1"/>
    <property type="molecule type" value="Genomic_DNA"/>
</dbReference>
<keyword evidence="1" id="KW-0456">Lyase</keyword>
<reference evidence="2" key="1">
    <citation type="submission" date="2016-06" db="EMBL/GenBank/DDBJ databases">
        <authorList>
            <person name="Sutton G."/>
            <person name="Brinkac L."/>
            <person name="Sanka R."/>
            <person name="Adams M."/>
            <person name="Lau E."/>
            <person name="Garcia-Basteiro A."/>
            <person name="Lopez-Varela E."/>
            <person name="Palencia S."/>
        </authorList>
    </citation>
    <scope>NUCLEOTIDE SEQUENCE [LARGE SCALE GENOMIC DNA]</scope>
    <source>
        <strain evidence="2">1127319.6</strain>
    </source>
</reference>
<comment type="caution">
    <text evidence="1">The sequence shown here is derived from an EMBL/GenBank/DDBJ whole genome shotgun (WGS) entry which is preliminary data.</text>
</comment>
<dbReference type="Pfam" id="PF01947">
    <property type="entry name" value="Rv2949c-like"/>
    <property type="match status" value="1"/>
</dbReference>
<evidence type="ECO:0000313" key="2">
    <source>
        <dbReference type="Proteomes" id="UP000093898"/>
    </source>
</evidence>
<dbReference type="Gene3D" id="3.40.1410.10">
    <property type="entry name" value="Chorismate lyase-like"/>
    <property type="match status" value="1"/>
</dbReference>
<gene>
    <name evidence="1" type="ORF">A5630_15305</name>
</gene>
<sequence>MTECFLAGEEIHQLNRDLRILIATNGTLTRILGVVTGEEIAVQIIDQQIHPHDVDQWDQLSGGRILQRRVLLKGRTSGRRFVGAESLVAVDLLPPTIAADLTSTSAPIGEIMAASRLETFKEPADIWVAESPDWLAAATDQAPQERTVSRRYRIILDGQPVIVITEYFLDFETTAS</sequence>
<keyword evidence="1" id="KW-0670">Pyruvate</keyword>
<proteinExistence type="predicted"/>
<dbReference type="InterPro" id="IPR028978">
    <property type="entry name" value="Chorismate_lyase_/UTRA_dom_sf"/>
</dbReference>
<dbReference type="STRING" id="56689.GCA_001291445_03577"/>
<dbReference type="OrthoDB" id="6297849at2"/>
<evidence type="ECO:0000313" key="1">
    <source>
        <dbReference type="EMBL" id="OBJ44848.1"/>
    </source>
</evidence>
<dbReference type="GO" id="GO:0016829">
    <property type="term" value="F:lyase activity"/>
    <property type="evidence" value="ECO:0007669"/>
    <property type="project" value="UniProtKB-KW"/>
</dbReference>
<dbReference type="SUPFAM" id="SSF64288">
    <property type="entry name" value="Chorismate lyase-like"/>
    <property type="match status" value="1"/>
</dbReference>
<dbReference type="InterPro" id="IPR002800">
    <property type="entry name" value="Rv2949c-like"/>
</dbReference>
<protein>
    <submittedName>
        <fullName evidence="1">Chorismate--pyruvate lyase</fullName>
    </submittedName>
</protein>
<name>A0A1A3HB56_MYCMU</name>
<accession>A0A1A3HB56</accession>
<dbReference type="AlphaFoldDB" id="A0A1A3HB56"/>
<dbReference type="Proteomes" id="UP000093898">
    <property type="component" value="Unassembled WGS sequence"/>
</dbReference>
<dbReference type="RefSeq" id="WP_064979358.1">
    <property type="nucleotide sequence ID" value="NZ_LZLC01000051.1"/>
</dbReference>
<organism evidence="1 2">
    <name type="scientific">Mycolicibacterium mucogenicum</name>
    <name type="common">Mycobacterium mucogenicum</name>
    <dbReference type="NCBI Taxonomy" id="56689"/>
    <lineage>
        <taxon>Bacteria</taxon>
        <taxon>Bacillati</taxon>
        <taxon>Actinomycetota</taxon>
        <taxon>Actinomycetes</taxon>
        <taxon>Mycobacteriales</taxon>
        <taxon>Mycobacteriaceae</taxon>
        <taxon>Mycolicibacterium</taxon>
    </lineage>
</organism>